<dbReference type="Gene3D" id="3.40.190.290">
    <property type="match status" value="1"/>
</dbReference>
<evidence type="ECO:0000259" key="8">
    <source>
        <dbReference type="PROSITE" id="PS50931"/>
    </source>
</evidence>
<evidence type="ECO:0000256" key="5">
    <source>
        <dbReference type="ARBA" id="ARBA00054626"/>
    </source>
</evidence>
<dbReference type="PRINTS" id="PR00039">
    <property type="entry name" value="HTHLYSR"/>
</dbReference>
<dbReference type="InterPro" id="IPR036390">
    <property type="entry name" value="WH_DNA-bd_sf"/>
</dbReference>
<dbReference type="GO" id="GO:0003700">
    <property type="term" value="F:DNA-binding transcription factor activity"/>
    <property type="evidence" value="ECO:0007669"/>
    <property type="project" value="InterPro"/>
</dbReference>
<evidence type="ECO:0000313" key="9">
    <source>
        <dbReference type="EMBL" id="TWF47471.1"/>
    </source>
</evidence>
<evidence type="ECO:0000256" key="7">
    <source>
        <dbReference type="ARBA" id="ARBA00083243"/>
    </source>
</evidence>
<dbReference type="PANTHER" id="PTHR30419:SF8">
    <property type="entry name" value="NITROGEN ASSIMILATION TRANSCRIPTIONAL ACTIVATOR-RELATED"/>
    <property type="match status" value="1"/>
</dbReference>
<keyword evidence="4" id="KW-0804">Transcription</keyword>
<gene>
    <name evidence="9" type="ORF">FHW37_112110</name>
</gene>
<reference evidence="9 10" key="1">
    <citation type="submission" date="2019-06" db="EMBL/GenBank/DDBJ databases">
        <title>Sorghum-associated microbial communities from plants grown in Nebraska, USA.</title>
        <authorList>
            <person name="Schachtman D."/>
        </authorList>
    </citation>
    <scope>NUCLEOTIDE SEQUENCE [LARGE SCALE GENOMIC DNA]</scope>
    <source>
        <strain evidence="9 10">1225</strain>
    </source>
</reference>
<evidence type="ECO:0000313" key="10">
    <source>
        <dbReference type="Proteomes" id="UP000320653"/>
    </source>
</evidence>
<proteinExistence type="inferred from homology"/>
<keyword evidence="3" id="KW-0238">DNA-binding</keyword>
<dbReference type="SUPFAM" id="SSF46785">
    <property type="entry name" value="Winged helix' DNA-binding domain"/>
    <property type="match status" value="1"/>
</dbReference>
<dbReference type="SUPFAM" id="SSF53850">
    <property type="entry name" value="Periplasmic binding protein-like II"/>
    <property type="match status" value="1"/>
</dbReference>
<evidence type="ECO:0000256" key="2">
    <source>
        <dbReference type="ARBA" id="ARBA00023015"/>
    </source>
</evidence>
<dbReference type="InterPro" id="IPR000847">
    <property type="entry name" value="LysR_HTH_N"/>
</dbReference>
<dbReference type="InterPro" id="IPR005119">
    <property type="entry name" value="LysR_subst-bd"/>
</dbReference>
<dbReference type="Proteomes" id="UP000320653">
    <property type="component" value="Unassembled WGS sequence"/>
</dbReference>
<dbReference type="Pfam" id="PF00126">
    <property type="entry name" value="HTH_1"/>
    <property type="match status" value="1"/>
</dbReference>
<dbReference type="PANTHER" id="PTHR30419">
    <property type="entry name" value="HTH-TYPE TRANSCRIPTIONAL REGULATOR YBHD"/>
    <property type="match status" value="1"/>
</dbReference>
<organism evidence="9 10">
    <name type="scientific">Neorhizobium alkalisoli</name>
    <dbReference type="NCBI Taxonomy" id="528178"/>
    <lineage>
        <taxon>Bacteria</taxon>
        <taxon>Pseudomonadati</taxon>
        <taxon>Pseudomonadota</taxon>
        <taxon>Alphaproteobacteria</taxon>
        <taxon>Hyphomicrobiales</taxon>
        <taxon>Rhizobiaceae</taxon>
        <taxon>Rhizobium/Agrobacterium group</taxon>
        <taxon>Neorhizobium</taxon>
    </lineage>
</organism>
<feature type="domain" description="HTH lysR-type" evidence="8">
    <location>
        <begin position="37"/>
        <end position="94"/>
    </location>
</feature>
<protein>
    <recommendedName>
        <fullName evidence="6">HTH-type transcriptional regulator TtuA</fullName>
    </recommendedName>
    <alternativeName>
        <fullName evidence="7">Tartrate utilization transcriptional regulator</fullName>
    </alternativeName>
</protein>
<comment type="function">
    <text evidence="5">Transcriptional regulator of the ttuABCDE tartrate utilization operon.</text>
</comment>
<comment type="similarity">
    <text evidence="1">Belongs to the LysR transcriptional regulatory family.</text>
</comment>
<keyword evidence="10" id="KW-1185">Reference proteome</keyword>
<dbReference type="CDD" id="cd08440">
    <property type="entry name" value="PBP2_LTTR_like_4"/>
    <property type="match status" value="1"/>
</dbReference>
<dbReference type="AlphaFoldDB" id="A0A561QAV8"/>
<dbReference type="GO" id="GO:0003677">
    <property type="term" value="F:DNA binding"/>
    <property type="evidence" value="ECO:0007669"/>
    <property type="project" value="UniProtKB-KW"/>
</dbReference>
<evidence type="ECO:0000256" key="4">
    <source>
        <dbReference type="ARBA" id="ARBA00023163"/>
    </source>
</evidence>
<name>A0A561QAV8_9HYPH</name>
<dbReference type="InterPro" id="IPR050950">
    <property type="entry name" value="HTH-type_LysR_regulators"/>
</dbReference>
<dbReference type="EMBL" id="VIWP01000012">
    <property type="protein sequence ID" value="TWF47471.1"/>
    <property type="molecule type" value="Genomic_DNA"/>
</dbReference>
<sequence>MFLHGAGTDYARAPGTGEMNLFAKLMQIAHQFSPMNISFPDLRSFVVLAHSGTFHHAAESLAISQPTLTRRIQKLEQTLGVQLFERDTRNVRLTAVGREFLPKAQALLEDLDGSLLSISSMAEKMAGQITVAAVPTAAQFFLPKTLVHFAQKYPRMRVKIVDEPANVVLTSVLSGDADIGLAFGRNLGEGIDFDILMDDPYVMACQPDHPLAEKAQVTWSDLGPYPLIVAGSKNGNRFLIDLHLQNNRSPRKGVYEVQHLSSSLSLVEAGLGISVVSTLLMLMNHNPNIVFRPIVSPTLFRGVGILRKRNGALTPAAQAFYQSLRKVWLDG</sequence>
<accession>A0A561QAV8</accession>
<evidence type="ECO:0000256" key="6">
    <source>
        <dbReference type="ARBA" id="ARBA00067332"/>
    </source>
</evidence>
<evidence type="ECO:0000256" key="3">
    <source>
        <dbReference type="ARBA" id="ARBA00023125"/>
    </source>
</evidence>
<dbReference type="InterPro" id="IPR036388">
    <property type="entry name" value="WH-like_DNA-bd_sf"/>
</dbReference>
<dbReference type="FunFam" id="1.10.10.10:FF:000001">
    <property type="entry name" value="LysR family transcriptional regulator"/>
    <property type="match status" value="1"/>
</dbReference>
<keyword evidence="2" id="KW-0805">Transcription regulation</keyword>
<dbReference type="PROSITE" id="PS50931">
    <property type="entry name" value="HTH_LYSR"/>
    <property type="match status" value="1"/>
</dbReference>
<comment type="caution">
    <text evidence="9">The sequence shown here is derived from an EMBL/GenBank/DDBJ whole genome shotgun (WGS) entry which is preliminary data.</text>
</comment>
<dbReference type="Pfam" id="PF03466">
    <property type="entry name" value="LysR_substrate"/>
    <property type="match status" value="1"/>
</dbReference>
<dbReference type="GO" id="GO:0005829">
    <property type="term" value="C:cytosol"/>
    <property type="evidence" value="ECO:0007669"/>
    <property type="project" value="TreeGrafter"/>
</dbReference>
<evidence type="ECO:0000256" key="1">
    <source>
        <dbReference type="ARBA" id="ARBA00009437"/>
    </source>
</evidence>
<dbReference type="Gene3D" id="1.10.10.10">
    <property type="entry name" value="Winged helix-like DNA-binding domain superfamily/Winged helix DNA-binding domain"/>
    <property type="match status" value="1"/>
</dbReference>